<proteinExistence type="predicted"/>
<name>A0ABS7T1Y1_9FIRM</name>
<evidence type="ECO:0008006" key="3">
    <source>
        <dbReference type="Google" id="ProtNLM"/>
    </source>
</evidence>
<evidence type="ECO:0000313" key="2">
    <source>
        <dbReference type="Proteomes" id="UP000734271"/>
    </source>
</evidence>
<dbReference type="EMBL" id="JAIPME010000002">
    <property type="protein sequence ID" value="MBZ2387771.1"/>
    <property type="molecule type" value="Genomic_DNA"/>
</dbReference>
<sequence>MIPQEQLNKQALRIKESIDKALLYVDGKDLEGVINKITLNSNVIKVFIALSGVNGKIEKIEIYDVDGDLVQVQDMEIVKDSHYKFLAVVEIRVENEVIR</sequence>
<gene>
    <name evidence="1" type="ORF">K8P03_10855</name>
</gene>
<dbReference type="Proteomes" id="UP000734271">
    <property type="component" value="Unassembled WGS sequence"/>
</dbReference>
<protein>
    <recommendedName>
        <fullName evidence="3">PRC-barrel domain-containing protein</fullName>
    </recommendedName>
</protein>
<reference evidence="1 2" key="1">
    <citation type="submission" date="2021-08" db="EMBL/GenBank/DDBJ databases">
        <title>FDA dAtabase for Regulatory Grade micrObial Sequences (FDA-ARGOS): Supporting development and validation of Infectious Disease Dx tests.</title>
        <authorList>
            <person name="Sproer C."/>
            <person name="Gronow S."/>
            <person name="Severitt S."/>
            <person name="Schroder I."/>
            <person name="Tallon L."/>
            <person name="Sadzewicz L."/>
            <person name="Zhao X."/>
            <person name="Boylan J."/>
            <person name="Ott S."/>
            <person name="Bowen H."/>
            <person name="Vavikolanu K."/>
            <person name="Hazen T."/>
            <person name="Aluvathingal J."/>
            <person name="Nadendla S."/>
            <person name="Lowell S."/>
            <person name="Myers T."/>
            <person name="Yan Y."/>
            <person name="Sichtig H."/>
        </authorList>
    </citation>
    <scope>NUCLEOTIDE SEQUENCE [LARGE SCALE GENOMIC DNA]</scope>
    <source>
        <strain evidence="1 2">FDAARGOS_1460</strain>
    </source>
</reference>
<evidence type="ECO:0000313" key="1">
    <source>
        <dbReference type="EMBL" id="MBZ2387771.1"/>
    </source>
</evidence>
<keyword evidence="2" id="KW-1185">Reference proteome</keyword>
<comment type="caution">
    <text evidence="1">The sequence shown here is derived from an EMBL/GenBank/DDBJ whole genome shotgun (WGS) entry which is preliminary data.</text>
</comment>
<dbReference type="RefSeq" id="WP_223420629.1">
    <property type="nucleotide sequence ID" value="NZ_JAIPME010000002.1"/>
</dbReference>
<accession>A0ABS7T1Y1</accession>
<organism evidence="1 2">
    <name type="scientific">Anaerococcus murdochii</name>
    <dbReference type="NCBI Taxonomy" id="411577"/>
    <lineage>
        <taxon>Bacteria</taxon>
        <taxon>Bacillati</taxon>
        <taxon>Bacillota</taxon>
        <taxon>Tissierellia</taxon>
        <taxon>Tissierellales</taxon>
        <taxon>Peptoniphilaceae</taxon>
        <taxon>Anaerococcus</taxon>
    </lineage>
</organism>